<feature type="transmembrane region" description="Helical" evidence="1">
    <location>
        <begin position="249"/>
        <end position="272"/>
    </location>
</feature>
<dbReference type="AlphaFoldDB" id="A0A955LKY1"/>
<accession>A0A955LKY1</accession>
<keyword evidence="1" id="KW-0812">Transmembrane</keyword>
<feature type="transmembrane region" description="Helical" evidence="1">
    <location>
        <begin position="421"/>
        <end position="439"/>
    </location>
</feature>
<dbReference type="Proteomes" id="UP000751518">
    <property type="component" value="Unassembled WGS sequence"/>
</dbReference>
<feature type="transmembrane region" description="Helical" evidence="1">
    <location>
        <begin position="202"/>
        <end position="221"/>
    </location>
</feature>
<gene>
    <name evidence="2" type="ORF">KC614_02750</name>
</gene>
<evidence type="ECO:0000313" key="2">
    <source>
        <dbReference type="EMBL" id="MCA9392099.1"/>
    </source>
</evidence>
<keyword evidence="1" id="KW-0472">Membrane</keyword>
<feature type="transmembrane region" description="Helical" evidence="1">
    <location>
        <begin position="346"/>
        <end position="368"/>
    </location>
</feature>
<feature type="transmembrane region" description="Helical" evidence="1">
    <location>
        <begin position="12"/>
        <end position="36"/>
    </location>
</feature>
<feature type="transmembrane region" description="Helical" evidence="1">
    <location>
        <begin position="85"/>
        <end position="102"/>
    </location>
</feature>
<keyword evidence="1" id="KW-1133">Transmembrane helix</keyword>
<feature type="transmembrane region" description="Helical" evidence="1">
    <location>
        <begin position="284"/>
        <end position="303"/>
    </location>
</feature>
<protein>
    <submittedName>
        <fullName evidence="2">Uncharacterized protein</fullName>
    </submittedName>
</protein>
<proteinExistence type="predicted"/>
<feature type="transmembrane region" description="Helical" evidence="1">
    <location>
        <begin position="388"/>
        <end position="414"/>
    </location>
</feature>
<feature type="transmembrane region" description="Helical" evidence="1">
    <location>
        <begin position="56"/>
        <end position="73"/>
    </location>
</feature>
<feature type="transmembrane region" description="Helical" evidence="1">
    <location>
        <begin position="108"/>
        <end position="126"/>
    </location>
</feature>
<feature type="transmembrane region" description="Helical" evidence="1">
    <location>
        <begin position="451"/>
        <end position="472"/>
    </location>
</feature>
<evidence type="ECO:0000313" key="3">
    <source>
        <dbReference type="Proteomes" id="UP000751518"/>
    </source>
</evidence>
<feature type="transmembrane region" description="Helical" evidence="1">
    <location>
        <begin position="147"/>
        <end position="165"/>
    </location>
</feature>
<dbReference type="EMBL" id="JAGQKZ010000020">
    <property type="protein sequence ID" value="MCA9392099.1"/>
    <property type="molecule type" value="Genomic_DNA"/>
</dbReference>
<evidence type="ECO:0000256" key="1">
    <source>
        <dbReference type="SAM" id="Phobius"/>
    </source>
</evidence>
<sequence length="507" mass="56814">MLLRRLQENKSNVLIVAISLGAVSILVLTPISRLFISTTNEYVGPQNLLFPRRELFAFYISICIFLAVAYYQIIKLNSRHLNKYLLLTSVLLVVVVAIFTYPSVYDPLYYHFSAQLWVANHINPYLSLVDAVSRIQFPVISVPVLHNYAYGPVWLILTVLIGIAVRFNYLFFSAGLTLIAGASLIAASFVAQTLKKDFDVKFSIFLLLFNPVVLLFALPSGNQEPLAALMLILGVAFVKKHKELFTGTFLALACAIKISLFAPSLIIFIWSLVQNNSGSTRSRFVKLMAPFAIVFGLSAIVFGGTTRVLSGLQTFVHIEQTHGLTIGSLLAYSSSEIIKRPDLLPAILNICHLLLNTIFFVILFRYVVKIMRREPVTLMTLGTWLWKVIILQIYLLGISMKPWYIIPALVMSLLLNRRYRLATALITLFYTIGAEYLTFTIEYPQGTTVGTAVFLIVIGITVAIPVLIVFTVDESTQQRLNIWLRSWIQKIIPLAPSTINLPPTSKS</sequence>
<name>A0A955LKY1_UNCKA</name>
<reference evidence="2" key="2">
    <citation type="journal article" date="2021" name="Microbiome">
        <title>Successional dynamics and alternative stable states in a saline activated sludge microbial community over 9 years.</title>
        <authorList>
            <person name="Wang Y."/>
            <person name="Ye J."/>
            <person name="Ju F."/>
            <person name="Liu L."/>
            <person name="Boyd J.A."/>
            <person name="Deng Y."/>
            <person name="Parks D.H."/>
            <person name="Jiang X."/>
            <person name="Yin X."/>
            <person name="Woodcroft B.J."/>
            <person name="Tyson G.W."/>
            <person name="Hugenholtz P."/>
            <person name="Polz M.F."/>
            <person name="Zhang T."/>
        </authorList>
    </citation>
    <scope>NUCLEOTIDE SEQUENCE</scope>
    <source>
        <strain evidence="2">HKST-UBA03</strain>
    </source>
</reference>
<feature type="transmembrane region" description="Helical" evidence="1">
    <location>
        <begin position="171"/>
        <end position="190"/>
    </location>
</feature>
<organism evidence="2 3">
    <name type="scientific">candidate division WWE3 bacterium</name>
    <dbReference type="NCBI Taxonomy" id="2053526"/>
    <lineage>
        <taxon>Bacteria</taxon>
        <taxon>Katanobacteria</taxon>
    </lineage>
</organism>
<comment type="caution">
    <text evidence="2">The sequence shown here is derived from an EMBL/GenBank/DDBJ whole genome shotgun (WGS) entry which is preliminary data.</text>
</comment>
<reference evidence="2" key="1">
    <citation type="submission" date="2020-04" db="EMBL/GenBank/DDBJ databases">
        <authorList>
            <person name="Zhang T."/>
        </authorList>
    </citation>
    <scope>NUCLEOTIDE SEQUENCE</scope>
    <source>
        <strain evidence="2">HKST-UBA03</strain>
    </source>
</reference>